<proteinExistence type="predicted"/>
<dbReference type="AlphaFoldDB" id="A0A7L9U2K9"/>
<accession>A0A7L9U2K9</accession>
<keyword evidence="3" id="KW-1185">Reference proteome</keyword>
<feature type="signal peptide" evidence="1">
    <location>
        <begin position="1"/>
        <end position="28"/>
    </location>
</feature>
<reference evidence="2 3" key="1">
    <citation type="submission" date="2020-10" db="EMBL/GenBank/DDBJ databases">
        <title>Genome sequencing of Massilia sp. LPB0304.</title>
        <authorList>
            <person name="Kim J."/>
        </authorList>
    </citation>
    <scope>NUCLEOTIDE SEQUENCE [LARGE SCALE GENOMIC DNA]</scope>
    <source>
        <strain evidence="2 3">LPB0304</strain>
    </source>
</reference>
<name>A0A7L9U2K9_9BURK</name>
<evidence type="ECO:0000313" key="2">
    <source>
        <dbReference type="EMBL" id="QOL48659.1"/>
    </source>
</evidence>
<dbReference type="Proteomes" id="UP000593875">
    <property type="component" value="Chromosome"/>
</dbReference>
<protein>
    <submittedName>
        <fullName evidence="2">Uncharacterized protein</fullName>
    </submittedName>
</protein>
<keyword evidence="1" id="KW-0732">Signal</keyword>
<gene>
    <name evidence="2" type="ORF">LPB04_17070</name>
</gene>
<evidence type="ECO:0000256" key="1">
    <source>
        <dbReference type="SAM" id="SignalP"/>
    </source>
</evidence>
<dbReference type="KEGG" id="mlir:LPB04_17070"/>
<organism evidence="2 3">
    <name type="scientific">Massilia litorea</name>
    <dbReference type="NCBI Taxonomy" id="2769491"/>
    <lineage>
        <taxon>Bacteria</taxon>
        <taxon>Pseudomonadati</taxon>
        <taxon>Pseudomonadota</taxon>
        <taxon>Betaproteobacteria</taxon>
        <taxon>Burkholderiales</taxon>
        <taxon>Oxalobacteraceae</taxon>
        <taxon>Telluria group</taxon>
        <taxon>Massilia</taxon>
    </lineage>
</organism>
<sequence length="665" mass="68792">MTFMLSNKARLRWAGVFVPAVTALCATAAPTGTPAEAAQAAISARPAGYSVVNLGPDASKAMLNERGQAAFVVSTGDEWLNWFFDGSRLHALGSLGRSFAYLRGLNNRGVVVGTAQNPFARSEAFSWSLAGGMRLLPGSSSADAFAINDCNQVAGTVEMPGSALMMRASRWNVDGSMTALGPPPATFSAAWAINESGVTAGAAADERRFLRATVWDAAGRATDLGALGGSSSAASHVNASGQVLGTAYREFGGVGFLWSRQTGIVQIGPDAGNRDVTALNDNGDVAGNNQVEDDVPGVNHRPFIWSMRGGLRPLPLAGAPYGRAEALNNRREMVGYVQDTPMDALSRRAVYWNDVSTPVDLNTRLYRAPAGLVLYSARAINGSGSILADSNAGLVLLRPGREGPAAPVLGPIAGVAEDVGVRSGDTVDLTVNFTDSAVGESHLASASVDDGCPQAAPSLRERRGVGDVSLRHTFCRPGFATVKITVTDRAGNATQVQRRLFVIDRSVATLAGEGVLAPAARAGARSGKAPLRFAVWAPLDANPGAGARAAAAPVVTLTGPFHFRADAVGKPERNGQSVRLAGTGRLDGRPGYRFSIEAGPGDAGRGAADRLRVRISHTDAATRAELVDYDNGPGTASMASLAAARAPVDAADGTLVARGSLRIAD</sequence>
<feature type="chain" id="PRO_5032951735" evidence="1">
    <location>
        <begin position="29"/>
        <end position="665"/>
    </location>
</feature>
<dbReference type="EMBL" id="CP062941">
    <property type="protein sequence ID" value="QOL48659.1"/>
    <property type="molecule type" value="Genomic_DNA"/>
</dbReference>
<evidence type="ECO:0000313" key="3">
    <source>
        <dbReference type="Proteomes" id="UP000593875"/>
    </source>
</evidence>